<feature type="compositionally biased region" description="Low complexity" evidence="1">
    <location>
        <begin position="554"/>
        <end position="580"/>
    </location>
</feature>
<feature type="compositionally biased region" description="Polar residues" evidence="1">
    <location>
        <begin position="540"/>
        <end position="553"/>
    </location>
</feature>
<dbReference type="OrthoDB" id="4065296at2759"/>
<feature type="compositionally biased region" description="Pro residues" evidence="1">
    <location>
        <begin position="581"/>
        <end position="599"/>
    </location>
</feature>
<dbReference type="RefSeq" id="XP_003674169.1">
    <property type="nucleotide sequence ID" value="XM_003674121.1"/>
</dbReference>
<feature type="compositionally biased region" description="Low complexity" evidence="1">
    <location>
        <begin position="262"/>
        <end position="276"/>
    </location>
</feature>
<dbReference type="KEGG" id="ncs:NCAS_0A12310"/>
<reference evidence="2 3" key="1">
    <citation type="journal article" date="2011" name="Proc. Natl. Acad. Sci. U.S.A.">
        <title>Evolutionary erosion of yeast sex chromosomes by mating-type switching accidents.</title>
        <authorList>
            <person name="Gordon J.L."/>
            <person name="Armisen D."/>
            <person name="Proux-Wera E."/>
            <person name="Oheigeartaigh S.S."/>
            <person name="Byrne K.P."/>
            <person name="Wolfe K.H."/>
        </authorList>
    </citation>
    <scope>NUCLEOTIDE SEQUENCE [LARGE SCALE GENOMIC DNA]</scope>
    <source>
        <strain evidence="3">ATCC 76901 / BCRC 22586 / CBS 4309 / NBRC 1992 / NRRL Y-12630</strain>
    </source>
</reference>
<feature type="compositionally biased region" description="Polar residues" evidence="1">
    <location>
        <begin position="627"/>
        <end position="645"/>
    </location>
</feature>
<accession>G0V8J0</accession>
<dbReference type="InParanoid" id="G0V8J0"/>
<dbReference type="FunCoup" id="G0V8J0">
    <property type="interactions" value="182"/>
</dbReference>
<proteinExistence type="predicted"/>
<feature type="compositionally biased region" description="Low complexity" evidence="1">
    <location>
        <begin position="428"/>
        <end position="444"/>
    </location>
</feature>
<organism evidence="2 3">
    <name type="scientific">Naumovozyma castellii</name>
    <name type="common">Yeast</name>
    <name type="synonym">Saccharomyces castellii</name>
    <dbReference type="NCBI Taxonomy" id="27288"/>
    <lineage>
        <taxon>Eukaryota</taxon>
        <taxon>Fungi</taxon>
        <taxon>Dikarya</taxon>
        <taxon>Ascomycota</taxon>
        <taxon>Saccharomycotina</taxon>
        <taxon>Saccharomycetes</taxon>
        <taxon>Saccharomycetales</taxon>
        <taxon>Saccharomycetaceae</taxon>
        <taxon>Naumovozyma</taxon>
    </lineage>
</organism>
<feature type="region of interest" description="Disordered" evidence="1">
    <location>
        <begin position="468"/>
        <end position="655"/>
    </location>
</feature>
<dbReference type="STRING" id="1064592.G0V8J0"/>
<evidence type="ECO:0000313" key="2">
    <source>
        <dbReference type="EMBL" id="CCC67789.1"/>
    </source>
</evidence>
<reference key="2">
    <citation type="submission" date="2011-08" db="EMBL/GenBank/DDBJ databases">
        <title>Genome sequence of Naumovozyma castellii.</title>
        <authorList>
            <person name="Gordon J.L."/>
            <person name="Armisen D."/>
            <person name="Proux-Wera E."/>
            <person name="OhEigeartaigh S.S."/>
            <person name="Byrne K.P."/>
            <person name="Wolfe K.H."/>
        </authorList>
    </citation>
    <scope>NUCLEOTIDE SEQUENCE</scope>
    <source>
        <strain>Type strain:CBS 4309</strain>
    </source>
</reference>
<dbReference type="HOGENOM" id="CLU_418607_0_0_1"/>
<protein>
    <submittedName>
        <fullName evidence="2">Uncharacterized protein</fullName>
    </submittedName>
</protein>
<feature type="region of interest" description="Disordered" evidence="1">
    <location>
        <begin position="142"/>
        <end position="169"/>
    </location>
</feature>
<feature type="compositionally biased region" description="Low complexity" evidence="1">
    <location>
        <begin position="487"/>
        <end position="504"/>
    </location>
</feature>
<feature type="compositionally biased region" description="Low complexity" evidence="1">
    <location>
        <begin position="528"/>
        <end position="539"/>
    </location>
</feature>
<evidence type="ECO:0000313" key="3">
    <source>
        <dbReference type="Proteomes" id="UP000001640"/>
    </source>
</evidence>
<sequence>MEFNDPSIVSVVVSDEQGQPQLVPGGTPLTNQHSLNDRNNNIGKLFKKIEAFDTIKDYKPAHTATKSHIYSINELFTLSKNLPPNVVTEVTNVLPKKKFWRLHQRFTDHSKNTANGFVPTAKNSNLKSKATYANNENTHFERRNSKTRNMKGNNTRKGNKFNSKNEHDNEINANKELLALEKQLEPTGNSMADFEAWKTKMKELEQKNKGISSGGSGSSGIDKDQTSQSSTLKPIFTTTSSSISEFLKLSKNNNDIANGNESASTGATIASTAPIIETKNEKSETDNLRPDNASDDNGTNKPQSESNEASKAFAGVPLDTGRSSSSRFSSFFSTPASATVNSEEQPSSKTEKPATPVNSDKGTVNTNNPGGSRLMSFFKNSSASSTPNPEKQIQISSQEQAQPQTYNKPDNTVPDAQMMPQQRPNGYLQQPRPQGPPTLQGQPQLLPMQMQTNNTFFRGLLNKNKLAEESGNNSIGPMAPPPGLGTQHQQPNQHQNQQQYQQYPPSMGPPQNLHMGMPPVHMMPPPGMQGFPMQQHQQMLNNSRNKEGSANSISDNKNSKNQNNNDLQQQPQPQPFMHGMAPPPGFPPMQGMPPLPPNFNPNMRMPPNGMLPPPHQQQGFFPPQHQINQPLPGNFQGRPNFSQEAPNLKEKNGKH</sequence>
<dbReference type="EMBL" id="HE576752">
    <property type="protein sequence ID" value="CCC67789.1"/>
    <property type="molecule type" value="Genomic_DNA"/>
</dbReference>
<dbReference type="Proteomes" id="UP000001640">
    <property type="component" value="Chromosome 1"/>
</dbReference>
<name>G0V8J0_NAUCA</name>
<feature type="compositionally biased region" description="Polar residues" evidence="1">
    <location>
        <begin position="150"/>
        <end position="162"/>
    </location>
</feature>
<feature type="compositionally biased region" description="Low complexity" evidence="1">
    <location>
        <begin position="322"/>
        <end position="333"/>
    </location>
</feature>
<dbReference type="GeneID" id="96901267"/>
<feature type="region of interest" description="Disordered" evidence="1">
    <location>
        <begin position="257"/>
        <end position="444"/>
    </location>
</feature>
<evidence type="ECO:0000256" key="1">
    <source>
        <dbReference type="SAM" id="MobiDB-lite"/>
    </source>
</evidence>
<feature type="compositionally biased region" description="Basic and acidic residues" evidence="1">
    <location>
        <begin position="278"/>
        <end position="289"/>
    </location>
</feature>
<keyword evidence="3" id="KW-1185">Reference proteome</keyword>
<feature type="compositionally biased region" description="Polar residues" evidence="1">
    <location>
        <begin position="378"/>
        <end position="410"/>
    </location>
</feature>
<gene>
    <name evidence="2" type="primary">NCAS0A12310</name>
    <name evidence="2" type="ordered locus">NCAS_0A12310</name>
</gene>
<feature type="compositionally biased region" description="Polar residues" evidence="1">
    <location>
        <begin position="295"/>
        <end position="309"/>
    </location>
</feature>
<dbReference type="AlphaFoldDB" id="G0V8J0"/>
<feature type="region of interest" description="Disordered" evidence="1">
    <location>
        <begin position="206"/>
        <end position="233"/>
    </location>
</feature>
<dbReference type="OMA" id="HANNHHF"/>
<feature type="compositionally biased region" description="Polar residues" evidence="1">
    <location>
        <begin position="356"/>
        <end position="370"/>
    </location>
</feature>
<dbReference type="eggNOG" id="ENOG502S0PT">
    <property type="taxonomic scope" value="Eukaryota"/>
</dbReference>
<feature type="compositionally biased region" description="Polar residues" evidence="1">
    <location>
        <begin position="334"/>
        <end position="348"/>
    </location>
</feature>
<feature type="compositionally biased region" description="Low complexity" evidence="1">
    <location>
        <begin position="616"/>
        <end position="626"/>
    </location>
</feature>